<sequence length="319" mass="36842">MITEDRRIWCLERNGDYSVKSAYKFCSTNLADTSHLQANGPWHLLWRICAPPKIKNLLWRICRHCCPTRVRLQDKGIECPTDCVLCEDHDEDSFHLFFKCRNSLNIWNQTNIAQAVLQASEEQSDAAAVIFTLLQQVDKDKTGIFAIIIWSIWNQRNDKVWRNKDTPQQTVILRAMNFLNDWKNIISVQTSTSVDMQAETTLTKWKKPSPGRIKCNIDVAFPSNTNLIGIGICIRDETGAFVRAKTEWFEPKCEVHVGEALGFLSALRWVHELNLGPVDFELDSKLMVDSSRYHRKDFTEFGAIIQHCKAIFFLFLCKL</sequence>
<name>A0A2Z6M8D7_TRISU</name>
<dbReference type="InterPro" id="IPR012337">
    <property type="entry name" value="RNaseH-like_sf"/>
</dbReference>
<dbReference type="InterPro" id="IPR036397">
    <property type="entry name" value="RNaseH_sf"/>
</dbReference>
<evidence type="ECO:0000313" key="3">
    <source>
        <dbReference type="EMBL" id="GAU18498.1"/>
    </source>
</evidence>
<dbReference type="InterPro" id="IPR052929">
    <property type="entry name" value="RNase_H-like_EbsB-rel"/>
</dbReference>
<feature type="domain" description="RNase H type-1" evidence="1">
    <location>
        <begin position="216"/>
        <end position="310"/>
    </location>
</feature>
<keyword evidence="4" id="KW-1185">Reference proteome</keyword>
<dbReference type="Proteomes" id="UP000242715">
    <property type="component" value="Unassembled WGS sequence"/>
</dbReference>
<organism evidence="3 4">
    <name type="scientific">Trifolium subterraneum</name>
    <name type="common">Subterranean clover</name>
    <dbReference type="NCBI Taxonomy" id="3900"/>
    <lineage>
        <taxon>Eukaryota</taxon>
        <taxon>Viridiplantae</taxon>
        <taxon>Streptophyta</taxon>
        <taxon>Embryophyta</taxon>
        <taxon>Tracheophyta</taxon>
        <taxon>Spermatophyta</taxon>
        <taxon>Magnoliopsida</taxon>
        <taxon>eudicotyledons</taxon>
        <taxon>Gunneridae</taxon>
        <taxon>Pentapetalae</taxon>
        <taxon>rosids</taxon>
        <taxon>fabids</taxon>
        <taxon>Fabales</taxon>
        <taxon>Fabaceae</taxon>
        <taxon>Papilionoideae</taxon>
        <taxon>50 kb inversion clade</taxon>
        <taxon>NPAAA clade</taxon>
        <taxon>Hologalegina</taxon>
        <taxon>IRL clade</taxon>
        <taxon>Trifolieae</taxon>
        <taxon>Trifolium</taxon>
    </lineage>
</organism>
<dbReference type="Gene3D" id="3.30.420.10">
    <property type="entry name" value="Ribonuclease H-like superfamily/Ribonuclease H"/>
    <property type="match status" value="1"/>
</dbReference>
<dbReference type="InterPro" id="IPR026960">
    <property type="entry name" value="RVT-Znf"/>
</dbReference>
<dbReference type="Pfam" id="PF13966">
    <property type="entry name" value="zf-RVT"/>
    <property type="match status" value="1"/>
</dbReference>
<dbReference type="InterPro" id="IPR002156">
    <property type="entry name" value="RNaseH_domain"/>
</dbReference>
<proteinExistence type="predicted"/>
<feature type="domain" description="Reverse transcriptase zinc-binding" evidence="2">
    <location>
        <begin position="17"/>
        <end position="107"/>
    </location>
</feature>
<evidence type="ECO:0000259" key="1">
    <source>
        <dbReference type="Pfam" id="PF13456"/>
    </source>
</evidence>
<dbReference type="AlphaFoldDB" id="A0A2Z6M8D7"/>
<protein>
    <recommendedName>
        <fullName evidence="5">Reverse transcriptase zinc-binding domain-containing protein</fullName>
    </recommendedName>
</protein>
<evidence type="ECO:0008006" key="5">
    <source>
        <dbReference type="Google" id="ProtNLM"/>
    </source>
</evidence>
<dbReference type="PANTHER" id="PTHR47074:SF48">
    <property type="entry name" value="POLYNUCLEOTIDYL TRANSFERASE, RIBONUCLEASE H-LIKE SUPERFAMILY PROTEIN"/>
    <property type="match status" value="1"/>
</dbReference>
<dbReference type="EMBL" id="DF973184">
    <property type="protein sequence ID" value="GAU18498.1"/>
    <property type="molecule type" value="Genomic_DNA"/>
</dbReference>
<dbReference type="Pfam" id="PF13456">
    <property type="entry name" value="RVT_3"/>
    <property type="match status" value="1"/>
</dbReference>
<evidence type="ECO:0000259" key="2">
    <source>
        <dbReference type="Pfam" id="PF13966"/>
    </source>
</evidence>
<dbReference type="SUPFAM" id="SSF53098">
    <property type="entry name" value="Ribonuclease H-like"/>
    <property type="match status" value="1"/>
</dbReference>
<dbReference type="OrthoDB" id="1412470at2759"/>
<reference evidence="4" key="1">
    <citation type="journal article" date="2017" name="Front. Plant Sci.">
        <title>Climate Clever Clovers: New Paradigm to Reduce the Environmental Footprint of Ruminants by Breeding Low Methanogenic Forages Utilizing Haplotype Variation.</title>
        <authorList>
            <person name="Kaur P."/>
            <person name="Appels R."/>
            <person name="Bayer P.E."/>
            <person name="Keeble-Gagnere G."/>
            <person name="Wang J."/>
            <person name="Hirakawa H."/>
            <person name="Shirasawa K."/>
            <person name="Vercoe P."/>
            <person name="Stefanova K."/>
            <person name="Durmic Z."/>
            <person name="Nichols P."/>
            <person name="Revell C."/>
            <person name="Isobe S.N."/>
            <person name="Edwards D."/>
            <person name="Erskine W."/>
        </authorList>
    </citation>
    <scope>NUCLEOTIDE SEQUENCE [LARGE SCALE GENOMIC DNA]</scope>
    <source>
        <strain evidence="4">cv. Daliak</strain>
    </source>
</reference>
<evidence type="ECO:0000313" key="4">
    <source>
        <dbReference type="Proteomes" id="UP000242715"/>
    </source>
</evidence>
<dbReference type="GO" id="GO:0004523">
    <property type="term" value="F:RNA-DNA hybrid ribonuclease activity"/>
    <property type="evidence" value="ECO:0007669"/>
    <property type="project" value="InterPro"/>
</dbReference>
<dbReference type="GO" id="GO:0003676">
    <property type="term" value="F:nucleic acid binding"/>
    <property type="evidence" value="ECO:0007669"/>
    <property type="project" value="InterPro"/>
</dbReference>
<dbReference type="PANTHER" id="PTHR47074">
    <property type="entry name" value="BNAC02G40300D PROTEIN"/>
    <property type="match status" value="1"/>
</dbReference>
<accession>A0A2Z6M8D7</accession>
<gene>
    <name evidence="3" type="ORF">TSUD_366810</name>
</gene>